<dbReference type="PATRIC" id="fig|1379870.5.peg.2570"/>
<dbReference type="PANTHER" id="PTHR42659">
    <property type="entry name" value="XANTHINE DEHYDROGENASE SUBUNIT C-RELATED"/>
    <property type="match status" value="1"/>
</dbReference>
<keyword evidence="1" id="KW-0285">Flavoprotein</keyword>
<dbReference type="InterPro" id="IPR005107">
    <property type="entry name" value="CO_DH_flav_C"/>
</dbReference>
<dbReference type="InterPro" id="IPR016166">
    <property type="entry name" value="FAD-bd_PCMH"/>
</dbReference>
<dbReference type="InterPro" id="IPR016169">
    <property type="entry name" value="FAD-bd_PCMH_sub2"/>
</dbReference>
<dbReference type="STRING" id="1379870.SD10_11825"/>
<accession>A0A0E3ZUA6</accession>
<dbReference type="GO" id="GO:0016491">
    <property type="term" value="F:oxidoreductase activity"/>
    <property type="evidence" value="ECO:0007669"/>
    <property type="project" value="InterPro"/>
</dbReference>
<dbReference type="Gene3D" id="3.30.390.50">
    <property type="entry name" value="CO dehydrogenase flavoprotein, C-terminal domain"/>
    <property type="match status" value="1"/>
</dbReference>
<protein>
    <submittedName>
        <fullName evidence="3">FAD-binding molybdopterin dehydrogenase</fullName>
    </submittedName>
</protein>
<evidence type="ECO:0000313" key="4">
    <source>
        <dbReference type="Proteomes" id="UP000033054"/>
    </source>
</evidence>
<dbReference type="SUPFAM" id="SSF55447">
    <property type="entry name" value="CO dehydrogenase flavoprotein C-terminal domain-like"/>
    <property type="match status" value="1"/>
</dbReference>
<gene>
    <name evidence="3" type="ORF">SD10_11825</name>
</gene>
<dbReference type="PROSITE" id="PS51387">
    <property type="entry name" value="FAD_PCMH"/>
    <property type="match status" value="1"/>
</dbReference>
<dbReference type="PANTHER" id="PTHR42659:SF1">
    <property type="entry name" value="OXIDOREDUCTASE"/>
    <property type="match status" value="1"/>
</dbReference>
<feature type="domain" description="FAD-binding PCMH-type" evidence="2">
    <location>
        <begin position="1"/>
        <end position="233"/>
    </location>
</feature>
<dbReference type="InterPro" id="IPR051312">
    <property type="entry name" value="Diverse_Substr_Oxidored"/>
</dbReference>
<evidence type="ECO:0000313" key="3">
    <source>
        <dbReference type="EMBL" id="AKD55489.1"/>
    </source>
</evidence>
<proteinExistence type="predicted"/>
<dbReference type="OrthoDB" id="9814706at2"/>
<dbReference type="SUPFAM" id="SSF56176">
    <property type="entry name" value="FAD-binding/transporter-associated domain-like"/>
    <property type="match status" value="1"/>
</dbReference>
<dbReference type="InterPro" id="IPR002346">
    <property type="entry name" value="Mopterin_DH_FAD-bd"/>
</dbReference>
<dbReference type="InterPro" id="IPR036683">
    <property type="entry name" value="CO_DH_flav_C_dom_sf"/>
</dbReference>
<sequence>MNPFQFTRVTTPKGAISAITKENGIYFLAGGTNLIDLMKREVIIPERLVDINKLPLATIEKTATGLRIGAMAKNSTVADNELVKKHFPLLSQALNAGASAQLRNMATVGGNMMQRTRCPYFYDTSMPCNKRSPVQAGPDKGQANGPTGCGAIGGHNRMHAIFGASTKCIAVHPSDMCIALVALDVTVNVTGPKGDRKIPFSEFHRLPGDQPQKDTTLQPGELIMSVDLPTNRFAEHSHYLKVRDRASYAFALISVGVGLDMKRGTIQDVRLAMGGVAHKPWRLTAAEEFLKGKPATEANFKQAAMLAMQGAKGYGENDFKLTLAPNSIVDALKAATKTA</sequence>
<dbReference type="Proteomes" id="UP000033054">
    <property type="component" value="Chromosome"/>
</dbReference>
<dbReference type="InterPro" id="IPR016167">
    <property type="entry name" value="FAD-bd_PCMH_sub1"/>
</dbReference>
<organism evidence="3 4">
    <name type="scientific">Spirosoma radiotolerans</name>
    <dbReference type="NCBI Taxonomy" id="1379870"/>
    <lineage>
        <taxon>Bacteria</taxon>
        <taxon>Pseudomonadati</taxon>
        <taxon>Bacteroidota</taxon>
        <taxon>Cytophagia</taxon>
        <taxon>Cytophagales</taxon>
        <taxon>Cytophagaceae</taxon>
        <taxon>Spirosoma</taxon>
    </lineage>
</organism>
<dbReference type="SMART" id="SM01092">
    <property type="entry name" value="CO_deh_flav_C"/>
    <property type="match status" value="1"/>
</dbReference>
<keyword evidence="4" id="KW-1185">Reference proteome</keyword>
<keyword evidence="1" id="KW-0274">FAD</keyword>
<dbReference type="AlphaFoldDB" id="A0A0E3ZUA6"/>
<dbReference type="EMBL" id="CP010429">
    <property type="protein sequence ID" value="AKD55489.1"/>
    <property type="molecule type" value="Genomic_DNA"/>
</dbReference>
<dbReference type="InterPro" id="IPR036318">
    <property type="entry name" value="FAD-bd_PCMH-like_sf"/>
</dbReference>
<dbReference type="HOGENOM" id="CLU_058050_1_0_10"/>
<evidence type="ECO:0000259" key="2">
    <source>
        <dbReference type="PROSITE" id="PS51387"/>
    </source>
</evidence>
<dbReference type="Pfam" id="PF03450">
    <property type="entry name" value="CO_deh_flav_C"/>
    <property type="match status" value="1"/>
</dbReference>
<dbReference type="Pfam" id="PF00941">
    <property type="entry name" value="FAD_binding_5"/>
    <property type="match status" value="1"/>
</dbReference>
<dbReference type="GO" id="GO:0071949">
    <property type="term" value="F:FAD binding"/>
    <property type="evidence" value="ECO:0007669"/>
    <property type="project" value="InterPro"/>
</dbReference>
<dbReference type="KEGG" id="srd:SD10_11825"/>
<dbReference type="Gene3D" id="3.30.43.10">
    <property type="entry name" value="Uridine Diphospho-n-acetylenolpyruvylglucosamine Reductase, domain 2"/>
    <property type="match status" value="1"/>
</dbReference>
<reference evidence="3 4" key="1">
    <citation type="journal article" date="2014" name="Curr. Microbiol.">
        <title>Spirosoma radiotolerans sp. nov., a gamma-radiation-resistant bacterium isolated from gamma ray-irradiated soil.</title>
        <authorList>
            <person name="Lee J.J."/>
            <person name="Srinivasan S."/>
            <person name="Lim S."/>
            <person name="Joe M."/>
            <person name="Im S."/>
            <person name="Bae S.I."/>
            <person name="Park K.R."/>
            <person name="Han J.H."/>
            <person name="Park S.H."/>
            <person name="Joo B.M."/>
            <person name="Park S.J."/>
            <person name="Kim M.K."/>
        </authorList>
    </citation>
    <scope>NUCLEOTIDE SEQUENCE [LARGE SCALE GENOMIC DNA]</scope>
    <source>
        <strain evidence="3 4">DG5A</strain>
    </source>
</reference>
<evidence type="ECO:0000256" key="1">
    <source>
        <dbReference type="ARBA" id="ARBA00022827"/>
    </source>
</evidence>
<dbReference type="RefSeq" id="WP_046573985.1">
    <property type="nucleotide sequence ID" value="NZ_CP010429.1"/>
</dbReference>
<name>A0A0E3ZUA6_9BACT</name>
<dbReference type="Gene3D" id="3.30.465.10">
    <property type="match status" value="2"/>
</dbReference>